<keyword evidence="3" id="KW-0326">Glycosidase</keyword>
<dbReference type="InterPro" id="IPR033132">
    <property type="entry name" value="GH_1_N_CS"/>
</dbReference>
<dbReference type="AlphaFoldDB" id="A0A2K8SCX3"/>
<evidence type="ECO:0000313" key="6">
    <source>
        <dbReference type="Proteomes" id="UP000231823"/>
    </source>
</evidence>
<dbReference type="FunFam" id="3.20.20.80:FF:000004">
    <property type="entry name" value="Beta-glucosidase 6-phospho-beta-glucosidase"/>
    <property type="match status" value="1"/>
</dbReference>
<protein>
    <submittedName>
        <fullName evidence="5">6-phospho-beta-glucosidase</fullName>
    </submittedName>
</protein>
<dbReference type="InterPro" id="IPR017853">
    <property type="entry name" value="GH"/>
</dbReference>
<evidence type="ECO:0000313" key="5">
    <source>
        <dbReference type="EMBL" id="AUB31317.1"/>
    </source>
</evidence>
<sequence>MSKFPKNFLWGASTSAYQVEGAINQGGKVPSIMDRFDERESYPKGITGFKVASDHYNHWKEDVAMMAEMGFKSYRFSISWPRIIKNTKGDINKEGIKFYSDLIDELLKNKIEPVVTMLHFDTPDFIEEIGGLDSHNFSKLFEHYSKVLFENFGSRVKWWLTINELNMFALAGQIIGVISEKSKATKWQIMHNLNVAQARAIRLCRKMLPEVKIGPAPNISSVYPASSKPEDYQAKLNFDQIRNWVFLDIVCRGEYSNWFKNFLKSINQEIEITNEEKEILKNSKPDFIAFNYYSTMTVADVTVEEYKKSLESKSDQQMGMIIPGVGKAVKNPNLDKTQFGWEIDPLGFKNTLKDVWDRYQLPIMITENGIGSKDVLTNDEKIHDDYRIEYYQKHISSMASAINDGVEMIGYMPWSAIDLVSTHEGISKRYGFVYVNRDEFDEKDMKRIRKDSFFWYQELIKNNGENI</sequence>
<dbReference type="GO" id="GO:0008422">
    <property type="term" value="F:beta-glucosidase activity"/>
    <property type="evidence" value="ECO:0007669"/>
    <property type="project" value="TreeGrafter"/>
</dbReference>
<keyword evidence="2" id="KW-0378">Hydrolase</keyword>
<comment type="similarity">
    <text evidence="1 4">Belongs to the glycosyl hydrolase 1 family.</text>
</comment>
<dbReference type="GO" id="GO:0005829">
    <property type="term" value="C:cytosol"/>
    <property type="evidence" value="ECO:0007669"/>
    <property type="project" value="TreeGrafter"/>
</dbReference>
<dbReference type="PANTHER" id="PTHR10353:SF136">
    <property type="entry name" value="ARYL-PHOSPHO-BETA-D-GLUCOSIDASE BGLC"/>
    <property type="match status" value="1"/>
</dbReference>
<proteinExistence type="inferred from homology"/>
<dbReference type="OrthoDB" id="391810at2"/>
<keyword evidence="6" id="KW-1185">Reference proteome</keyword>
<gene>
    <name evidence="5" type="primary">bglA</name>
    <name evidence="5" type="ORF">SFLOR_v1c02580</name>
</gene>
<dbReference type="Pfam" id="PF00232">
    <property type="entry name" value="Glyco_hydro_1"/>
    <property type="match status" value="1"/>
</dbReference>
<evidence type="ECO:0000256" key="3">
    <source>
        <dbReference type="ARBA" id="ARBA00023295"/>
    </source>
</evidence>
<dbReference type="RefSeq" id="WP_100916306.1">
    <property type="nucleotide sequence ID" value="NZ_CP025057.1"/>
</dbReference>
<dbReference type="Proteomes" id="UP000231823">
    <property type="component" value="Chromosome"/>
</dbReference>
<evidence type="ECO:0000256" key="1">
    <source>
        <dbReference type="ARBA" id="ARBA00010838"/>
    </source>
</evidence>
<evidence type="ECO:0000256" key="2">
    <source>
        <dbReference type="ARBA" id="ARBA00022801"/>
    </source>
</evidence>
<name>A0A2K8SCX3_9MOLU</name>
<dbReference type="SUPFAM" id="SSF51445">
    <property type="entry name" value="(Trans)glycosidases"/>
    <property type="match status" value="1"/>
</dbReference>
<dbReference type="InterPro" id="IPR001360">
    <property type="entry name" value="Glyco_hydro_1"/>
</dbReference>
<dbReference type="EMBL" id="CP025057">
    <property type="protein sequence ID" value="AUB31317.1"/>
    <property type="molecule type" value="Genomic_DNA"/>
</dbReference>
<evidence type="ECO:0000256" key="4">
    <source>
        <dbReference type="RuleBase" id="RU003690"/>
    </source>
</evidence>
<reference evidence="5 6" key="1">
    <citation type="submission" date="2017-12" db="EMBL/GenBank/DDBJ databases">
        <title>Complete genome sequence of Spiroplasma floricola 23-6 (ATCC 29989).</title>
        <authorList>
            <person name="Tsai Y.-M."/>
            <person name="Wu P.-S."/>
            <person name="Lo W.-S."/>
            <person name="Kuo C.-H."/>
        </authorList>
    </citation>
    <scope>NUCLEOTIDE SEQUENCE [LARGE SCALE GENOMIC DNA]</scope>
    <source>
        <strain evidence="5 6">23-6</strain>
    </source>
</reference>
<accession>A0A2K8SCX3</accession>
<dbReference type="PANTHER" id="PTHR10353">
    <property type="entry name" value="GLYCOSYL HYDROLASE"/>
    <property type="match status" value="1"/>
</dbReference>
<dbReference type="PROSITE" id="PS00653">
    <property type="entry name" value="GLYCOSYL_HYDROL_F1_2"/>
    <property type="match status" value="1"/>
</dbReference>
<organism evidence="5 6">
    <name type="scientific">Spiroplasma floricola 23-6</name>
    <dbReference type="NCBI Taxonomy" id="1336749"/>
    <lineage>
        <taxon>Bacteria</taxon>
        <taxon>Bacillati</taxon>
        <taxon>Mycoplasmatota</taxon>
        <taxon>Mollicutes</taxon>
        <taxon>Entomoplasmatales</taxon>
        <taxon>Spiroplasmataceae</taxon>
        <taxon>Spiroplasma</taxon>
    </lineage>
</organism>
<dbReference type="KEGG" id="sfz:SFLOR_v1c02580"/>
<dbReference type="Gene3D" id="3.20.20.80">
    <property type="entry name" value="Glycosidases"/>
    <property type="match status" value="1"/>
</dbReference>
<dbReference type="GO" id="GO:0016052">
    <property type="term" value="P:carbohydrate catabolic process"/>
    <property type="evidence" value="ECO:0007669"/>
    <property type="project" value="TreeGrafter"/>
</dbReference>
<dbReference type="PRINTS" id="PR00131">
    <property type="entry name" value="GLHYDRLASE1"/>
</dbReference>